<protein>
    <submittedName>
        <fullName evidence="2">Uncharacterized protein</fullName>
    </submittedName>
</protein>
<comment type="caution">
    <text evidence="2">The sequence shown here is derived from an EMBL/GenBank/DDBJ whole genome shotgun (WGS) entry which is preliminary data.</text>
</comment>
<feature type="compositionally biased region" description="Basic and acidic residues" evidence="1">
    <location>
        <begin position="1"/>
        <end position="11"/>
    </location>
</feature>
<dbReference type="Proteomes" id="UP001500839">
    <property type="component" value="Unassembled WGS sequence"/>
</dbReference>
<dbReference type="EMBL" id="BAABKQ010000001">
    <property type="protein sequence ID" value="GAA4812610.1"/>
    <property type="molecule type" value="Genomic_DNA"/>
</dbReference>
<proteinExistence type="predicted"/>
<name>A0ABP9CK93_9ACTN</name>
<evidence type="ECO:0000313" key="3">
    <source>
        <dbReference type="Proteomes" id="UP001500839"/>
    </source>
</evidence>
<evidence type="ECO:0000256" key="1">
    <source>
        <dbReference type="SAM" id="MobiDB-lite"/>
    </source>
</evidence>
<sequence>MCTLGRGHDGGDAGETVQVDLHPRGHRDRCERVPRADRLDRESGGGGLLYQARDLLRVRGVRDGLWFGVGAIRPVPPCSTGHIHSMDWTVVQGNSGQRVRS</sequence>
<organism evidence="2 3">
    <name type="scientific">Tomitella cavernea</name>
    <dbReference type="NCBI Taxonomy" id="1387982"/>
    <lineage>
        <taxon>Bacteria</taxon>
        <taxon>Bacillati</taxon>
        <taxon>Actinomycetota</taxon>
        <taxon>Actinomycetes</taxon>
        <taxon>Mycobacteriales</taxon>
        <taxon>Tomitella</taxon>
    </lineage>
</organism>
<keyword evidence="3" id="KW-1185">Reference proteome</keyword>
<feature type="region of interest" description="Disordered" evidence="1">
    <location>
        <begin position="1"/>
        <end position="29"/>
    </location>
</feature>
<gene>
    <name evidence="2" type="ORF">GCM10023353_16790</name>
</gene>
<accession>A0ABP9CK93</accession>
<evidence type="ECO:0000313" key="2">
    <source>
        <dbReference type="EMBL" id="GAA4812610.1"/>
    </source>
</evidence>
<reference evidence="3" key="1">
    <citation type="journal article" date="2019" name="Int. J. Syst. Evol. Microbiol.">
        <title>The Global Catalogue of Microorganisms (GCM) 10K type strain sequencing project: providing services to taxonomists for standard genome sequencing and annotation.</title>
        <authorList>
            <consortium name="The Broad Institute Genomics Platform"/>
            <consortium name="The Broad Institute Genome Sequencing Center for Infectious Disease"/>
            <person name="Wu L."/>
            <person name="Ma J."/>
        </authorList>
    </citation>
    <scope>NUCLEOTIDE SEQUENCE [LARGE SCALE GENOMIC DNA]</scope>
    <source>
        <strain evidence="3">JCM 18542</strain>
    </source>
</reference>